<dbReference type="OrthoDB" id="9793039at2"/>
<dbReference type="InterPro" id="IPR041581">
    <property type="entry name" value="Glyoxalase_6"/>
</dbReference>
<dbReference type="InterPro" id="IPR029068">
    <property type="entry name" value="Glyas_Bleomycin-R_OHBP_Dase"/>
</dbReference>
<dbReference type="KEGG" id="snw:BBN63_06405"/>
<protein>
    <submittedName>
        <fullName evidence="2">Glyoxalase</fullName>
    </submittedName>
</protein>
<accession>A0A1U9QP28</accession>
<dbReference type="PROSITE" id="PS51819">
    <property type="entry name" value="VOC"/>
    <property type="match status" value="1"/>
</dbReference>
<dbReference type="Proteomes" id="UP000189677">
    <property type="component" value="Chromosome"/>
</dbReference>
<evidence type="ECO:0000259" key="1">
    <source>
        <dbReference type="PROSITE" id="PS51819"/>
    </source>
</evidence>
<dbReference type="EMBL" id="CP018047">
    <property type="protein sequence ID" value="AQU65930.1"/>
    <property type="molecule type" value="Genomic_DNA"/>
</dbReference>
<sequence>MGLPVVHFEIVGADPARLRAFYGELFGWDFDLGDASTPVVSRPGEYGFVHGGANPVPGDGANGRVPGINGGVAGGAGFRPQVLFYVGVPDVEAALRQAEALGGTRRMGPEPARPGPGALVVGHFADPEGNVVGVAGTA</sequence>
<proteinExistence type="predicted"/>
<dbReference type="Gene3D" id="3.10.180.10">
    <property type="entry name" value="2,3-Dihydroxybiphenyl 1,2-Dioxygenase, domain 1"/>
    <property type="match status" value="1"/>
</dbReference>
<dbReference type="InterPro" id="IPR037523">
    <property type="entry name" value="VOC_core"/>
</dbReference>
<dbReference type="AlphaFoldDB" id="A0A1U9QP28"/>
<dbReference type="RefSeq" id="WP_078074460.1">
    <property type="nucleotide sequence ID" value="NZ_CP018047.1"/>
</dbReference>
<dbReference type="SUPFAM" id="SSF54593">
    <property type="entry name" value="Glyoxalase/Bleomycin resistance protein/Dihydroxybiphenyl dioxygenase"/>
    <property type="match status" value="1"/>
</dbReference>
<dbReference type="Pfam" id="PF18029">
    <property type="entry name" value="Glyoxalase_6"/>
    <property type="match status" value="1"/>
</dbReference>
<feature type="domain" description="VOC" evidence="1">
    <location>
        <begin position="4"/>
        <end position="137"/>
    </location>
</feature>
<reference evidence="2 3" key="1">
    <citation type="submission" date="2016-11" db="EMBL/GenBank/DDBJ databases">
        <title>Complete genome sequence of Streptomyces niveus SCSIO 3406.</title>
        <authorList>
            <person name="Zhu Q."/>
            <person name="Cheng W."/>
            <person name="Song Y."/>
            <person name="Li Q."/>
            <person name="Ju J."/>
        </authorList>
    </citation>
    <scope>NUCLEOTIDE SEQUENCE [LARGE SCALE GENOMIC DNA]</scope>
    <source>
        <strain evidence="2 3">SCSIO 3406</strain>
    </source>
</reference>
<keyword evidence="3" id="KW-1185">Reference proteome</keyword>
<evidence type="ECO:0000313" key="2">
    <source>
        <dbReference type="EMBL" id="AQU65930.1"/>
    </source>
</evidence>
<name>A0A1U9QP28_STRNV</name>
<evidence type="ECO:0000313" key="3">
    <source>
        <dbReference type="Proteomes" id="UP000189677"/>
    </source>
</evidence>
<organism evidence="2 3">
    <name type="scientific">Streptomyces niveus</name>
    <name type="common">Streptomyces spheroides</name>
    <dbReference type="NCBI Taxonomy" id="193462"/>
    <lineage>
        <taxon>Bacteria</taxon>
        <taxon>Bacillati</taxon>
        <taxon>Actinomycetota</taxon>
        <taxon>Actinomycetes</taxon>
        <taxon>Kitasatosporales</taxon>
        <taxon>Streptomycetaceae</taxon>
        <taxon>Streptomyces</taxon>
    </lineage>
</organism>
<gene>
    <name evidence="2" type="ORF">BBN63_06405</name>
</gene>